<evidence type="ECO:0000256" key="1">
    <source>
        <dbReference type="SAM" id="MobiDB-lite"/>
    </source>
</evidence>
<gene>
    <name evidence="2" type="ORF">PIB30_006929</name>
</gene>
<dbReference type="EMBL" id="JASCZI010211463">
    <property type="protein sequence ID" value="MED6192103.1"/>
    <property type="molecule type" value="Genomic_DNA"/>
</dbReference>
<sequence>MHLLKSFQILMKRDNWRMIFSKGVHVSDAIDVDKDNADDVGNKRKQKGSSSESRREEAKNSRLVILEDALSQWSESMSARTESSKAKTEVLKAKAERYKLQASQATSPLYDPYSIDVCMELLDSMKDIPSKVYNKALEKFKDEDWRRMFVKMPSFRRKDWLVSLE</sequence>
<name>A0ABU6X567_9FABA</name>
<feature type="region of interest" description="Disordered" evidence="1">
    <location>
        <begin position="34"/>
        <end position="60"/>
    </location>
</feature>
<dbReference type="PANTHER" id="PTHR47584:SF14">
    <property type="entry name" value="L10-INTERACTING MYB DOMAIN-CONTAINING PROTEIN-LIKE"/>
    <property type="match status" value="1"/>
</dbReference>
<reference evidence="2 3" key="1">
    <citation type="journal article" date="2023" name="Plants (Basel)">
        <title>Bridging the Gap: Combining Genomics and Transcriptomics Approaches to Understand Stylosanthes scabra, an Orphan Legume from the Brazilian Caatinga.</title>
        <authorList>
            <person name="Ferreira-Neto J.R.C."/>
            <person name="da Silva M.D."/>
            <person name="Binneck E."/>
            <person name="de Melo N.F."/>
            <person name="da Silva R.H."/>
            <person name="de Melo A.L.T.M."/>
            <person name="Pandolfi V."/>
            <person name="Bustamante F.O."/>
            <person name="Brasileiro-Vidal A.C."/>
            <person name="Benko-Iseppon A.M."/>
        </authorList>
    </citation>
    <scope>NUCLEOTIDE SEQUENCE [LARGE SCALE GENOMIC DNA]</scope>
    <source>
        <tissue evidence="2">Leaves</tissue>
    </source>
</reference>
<dbReference type="Proteomes" id="UP001341840">
    <property type="component" value="Unassembled WGS sequence"/>
</dbReference>
<comment type="caution">
    <text evidence="2">The sequence shown here is derived from an EMBL/GenBank/DDBJ whole genome shotgun (WGS) entry which is preliminary data.</text>
</comment>
<organism evidence="2 3">
    <name type="scientific">Stylosanthes scabra</name>
    <dbReference type="NCBI Taxonomy" id="79078"/>
    <lineage>
        <taxon>Eukaryota</taxon>
        <taxon>Viridiplantae</taxon>
        <taxon>Streptophyta</taxon>
        <taxon>Embryophyta</taxon>
        <taxon>Tracheophyta</taxon>
        <taxon>Spermatophyta</taxon>
        <taxon>Magnoliopsida</taxon>
        <taxon>eudicotyledons</taxon>
        <taxon>Gunneridae</taxon>
        <taxon>Pentapetalae</taxon>
        <taxon>rosids</taxon>
        <taxon>fabids</taxon>
        <taxon>Fabales</taxon>
        <taxon>Fabaceae</taxon>
        <taxon>Papilionoideae</taxon>
        <taxon>50 kb inversion clade</taxon>
        <taxon>dalbergioids sensu lato</taxon>
        <taxon>Dalbergieae</taxon>
        <taxon>Pterocarpus clade</taxon>
        <taxon>Stylosanthes</taxon>
    </lineage>
</organism>
<protein>
    <submittedName>
        <fullName evidence="2">Uncharacterized protein</fullName>
    </submittedName>
</protein>
<proteinExistence type="predicted"/>
<dbReference type="InterPro" id="IPR045026">
    <property type="entry name" value="LIMYB"/>
</dbReference>
<evidence type="ECO:0000313" key="3">
    <source>
        <dbReference type="Proteomes" id="UP001341840"/>
    </source>
</evidence>
<dbReference type="PANTHER" id="PTHR47584">
    <property type="match status" value="1"/>
</dbReference>
<accession>A0ABU6X567</accession>
<keyword evidence="3" id="KW-1185">Reference proteome</keyword>
<evidence type="ECO:0000313" key="2">
    <source>
        <dbReference type="EMBL" id="MED6192103.1"/>
    </source>
</evidence>